<keyword evidence="1" id="KW-0732">Signal</keyword>
<accession>A0A2R8CBU1</accession>
<evidence type="ECO:0000256" key="1">
    <source>
        <dbReference type="SAM" id="SignalP"/>
    </source>
</evidence>
<name>A0A2R8CBU1_9RHOB</name>
<sequence>MLRIGLVTVLVFLAGTATAEKLWDKVKKGAESAAETVGEGAQSVGSAVEQGAKVVGETVNSTTELVSNEDTPEATRARLDAMSEQILAQLLAENADARQLFDQSAGYAAFDSRKVTVFPVSAGYGRGVAVSGSNGARTYMNMGTGGVGAAFGIGGFVSKFVIMFETQADFDGFVTNGYDATAEAGTMQGQESSNETVRFIEGRSFFVLGKTGWRVNANASGTKYWPSPELN</sequence>
<dbReference type="Proteomes" id="UP000244898">
    <property type="component" value="Unassembled WGS sequence"/>
</dbReference>
<gene>
    <name evidence="2" type="ORF">TRM7615_03377</name>
</gene>
<dbReference type="OrthoDB" id="117166at2"/>
<dbReference type="Gene3D" id="1.10.287.700">
    <property type="entry name" value="Helix hairpin bin"/>
    <property type="match status" value="1"/>
</dbReference>
<evidence type="ECO:0008006" key="4">
    <source>
        <dbReference type="Google" id="ProtNLM"/>
    </source>
</evidence>
<dbReference type="EMBL" id="ONZG01000008">
    <property type="protein sequence ID" value="SPJ29855.1"/>
    <property type="molecule type" value="Genomic_DNA"/>
</dbReference>
<evidence type="ECO:0000313" key="3">
    <source>
        <dbReference type="Proteomes" id="UP000244898"/>
    </source>
</evidence>
<protein>
    <recommendedName>
        <fullName evidence="4">Ysc84 actin-binding domain-containing protein</fullName>
    </recommendedName>
</protein>
<feature type="chain" id="PRO_5015334487" description="Ysc84 actin-binding domain-containing protein" evidence="1">
    <location>
        <begin position="20"/>
        <end position="231"/>
    </location>
</feature>
<evidence type="ECO:0000313" key="2">
    <source>
        <dbReference type="EMBL" id="SPJ29855.1"/>
    </source>
</evidence>
<proteinExistence type="predicted"/>
<feature type="signal peptide" evidence="1">
    <location>
        <begin position="1"/>
        <end position="19"/>
    </location>
</feature>
<dbReference type="AlphaFoldDB" id="A0A2R8CBU1"/>
<reference evidence="3" key="1">
    <citation type="submission" date="2018-03" db="EMBL/GenBank/DDBJ databases">
        <authorList>
            <person name="Rodrigo-Torres L."/>
            <person name="Arahal R. D."/>
            <person name="Lucena T."/>
        </authorList>
    </citation>
    <scope>NUCLEOTIDE SEQUENCE [LARGE SCALE GENOMIC DNA]</scope>
    <source>
        <strain evidence="3">CECT 7615</strain>
    </source>
</reference>
<keyword evidence="3" id="KW-1185">Reference proteome</keyword>
<organism evidence="2 3">
    <name type="scientific">Falsiruegeria mediterranea M17</name>
    <dbReference type="NCBI Taxonomy" id="1200281"/>
    <lineage>
        <taxon>Bacteria</taxon>
        <taxon>Pseudomonadati</taxon>
        <taxon>Pseudomonadota</taxon>
        <taxon>Alphaproteobacteria</taxon>
        <taxon>Rhodobacterales</taxon>
        <taxon>Roseobacteraceae</taxon>
        <taxon>Falsiruegeria</taxon>
    </lineage>
</organism>
<dbReference type="RefSeq" id="WP_108789580.1">
    <property type="nucleotide sequence ID" value="NZ_ONZG01000008.1"/>
</dbReference>